<dbReference type="Gene3D" id="1.20.1530.20">
    <property type="match status" value="1"/>
</dbReference>
<gene>
    <name evidence="13" type="ORF">GS660_11740</name>
</gene>
<dbReference type="EMBL" id="WWNR01000007">
    <property type="protein sequence ID" value="MZQ89765.1"/>
    <property type="molecule type" value="Genomic_DNA"/>
</dbReference>
<evidence type="ECO:0000256" key="5">
    <source>
        <dbReference type="ARBA" id="ARBA00022538"/>
    </source>
</evidence>
<feature type="transmembrane region" description="Helical" evidence="11">
    <location>
        <begin position="342"/>
        <end position="363"/>
    </location>
</feature>
<dbReference type="GO" id="GO:1902600">
    <property type="term" value="P:proton transmembrane transport"/>
    <property type="evidence" value="ECO:0007669"/>
    <property type="project" value="InterPro"/>
</dbReference>
<dbReference type="PROSITE" id="PS51201">
    <property type="entry name" value="RCK_N"/>
    <property type="match status" value="1"/>
</dbReference>
<feature type="transmembrane region" description="Helical" evidence="11">
    <location>
        <begin position="281"/>
        <end position="300"/>
    </location>
</feature>
<protein>
    <submittedName>
        <fullName evidence="13">Potassium transporter</fullName>
    </submittedName>
</protein>
<dbReference type="FunFam" id="3.40.50.720:FF:000036">
    <property type="entry name" value="Glutathione-regulated potassium-efflux system protein KefB"/>
    <property type="match status" value="1"/>
</dbReference>
<keyword evidence="6 11" id="KW-0812">Transmembrane</keyword>
<keyword evidence="3" id="KW-0813">Transport</keyword>
<organism evidence="13 14">
    <name type="scientific">Frigidibacter albus</name>
    <dbReference type="NCBI Taxonomy" id="1465486"/>
    <lineage>
        <taxon>Bacteria</taxon>
        <taxon>Pseudomonadati</taxon>
        <taxon>Pseudomonadota</taxon>
        <taxon>Alphaproteobacteria</taxon>
        <taxon>Rhodobacterales</taxon>
        <taxon>Paracoccaceae</taxon>
        <taxon>Frigidibacter</taxon>
    </lineage>
</organism>
<dbReference type="GO" id="GO:0006813">
    <property type="term" value="P:potassium ion transport"/>
    <property type="evidence" value="ECO:0007669"/>
    <property type="project" value="UniProtKB-KW"/>
</dbReference>
<dbReference type="GO" id="GO:0005886">
    <property type="term" value="C:plasma membrane"/>
    <property type="evidence" value="ECO:0007669"/>
    <property type="project" value="TreeGrafter"/>
</dbReference>
<keyword evidence="7" id="KW-0630">Potassium</keyword>
<keyword evidence="9" id="KW-0406">Ion transport</keyword>
<evidence type="ECO:0000256" key="4">
    <source>
        <dbReference type="ARBA" id="ARBA00022449"/>
    </source>
</evidence>
<keyword evidence="5" id="KW-0633">Potassium transport</keyword>
<evidence type="ECO:0000256" key="2">
    <source>
        <dbReference type="ARBA" id="ARBA00005551"/>
    </source>
</evidence>
<dbReference type="InterPro" id="IPR036291">
    <property type="entry name" value="NAD(P)-bd_dom_sf"/>
</dbReference>
<feature type="transmembrane region" description="Helical" evidence="11">
    <location>
        <begin position="239"/>
        <end position="269"/>
    </location>
</feature>
<dbReference type="AlphaFoldDB" id="A0A6L8VHI4"/>
<dbReference type="InterPro" id="IPR003148">
    <property type="entry name" value="RCK_N"/>
</dbReference>
<evidence type="ECO:0000256" key="7">
    <source>
        <dbReference type="ARBA" id="ARBA00022958"/>
    </source>
</evidence>
<dbReference type="InterPro" id="IPR038770">
    <property type="entry name" value="Na+/solute_symporter_sf"/>
</dbReference>
<feature type="transmembrane region" description="Helical" evidence="11">
    <location>
        <begin position="85"/>
        <end position="106"/>
    </location>
</feature>
<feature type="transmembrane region" description="Helical" evidence="11">
    <location>
        <begin position="375"/>
        <end position="393"/>
    </location>
</feature>
<feature type="transmembrane region" description="Helical" evidence="11">
    <location>
        <begin position="28"/>
        <end position="47"/>
    </location>
</feature>
<evidence type="ECO:0000313" key="14">
    <source>
        <dbReference type="Proteomes" id="UP000477083"/>
    </source>
</evidence>
<dbReference type="GO" id="GO:0015297">
    <property type="term" value="F:antiporter activity"/>
    <property type="evidence" value="ECO:0007669"/>
    <property type="project" value="UniProtKB-KW"/>
</dbReference>
<evidence type="ECO:0000313" key="13">
    <source>
        <dbReference type="EMBL" id="MZQ89765.1"/>
    </source>
</evidence>
<sequence length="620" mass="66579">MDAFLFQATLYLIAMVIAVPIASRLGLGSVLGYLLAGVVIGPVLGLVGSEMADLQHFAEFGVVMMLFLIGLELEPRALWAMRDKLIGLGGLQVVGTMLLVGALCLAFGQEWRVALAVGAILALSSTAIVLQTLDEKRLMQTAGGRSTFAVLLTQDIAVIPMLALLPLLALPGARALAQADASHGEHAAVSMIQGLPGWGVTLVTLGAVAAVVLAGHYLIRPAFHWVHAARLREINTALALAIVVGIASLMTLVGLSPALGTFLAGVVLANSEFRHELESDIAPFKGLLLGLFFITVGAGIDTGLLFSAPAQLIGLTLALMGAKGAVLYVLARIFGIHGRDRWLFTLGLAQAGEFGFVLVSFALGQRILPAGTAQVLMMVVALSMLLTPLFFILHDYLARRLTDSAEPAKADDIDAPEPIIIAGIGRFGQVVNRMVTMSGFRTTVLDHDLATIRLMRKFGFKGYFGDPTRPELLKAAGLDKAKILVVCLDNKEAAIRLVSYARRMRPDLHIIARARDRVHVFELYKAGANDIVRELFDSSLRAARYVLENSGLSDFEAAEAERIFFKLDRAAVRDLAQVWKPGIPVEENAEYLARSQELSRELEAALTEHFAAQEGQKPAA</sequence>
<feature type="transmembrane region" description="Helical" evidence="11">
    <location>
        <begin position="113"/>
        <end position="133"/>
    </location>
</feature>
<dbReference type="GO" id="GO:0008324">
    <property type="term" value="F:monoatomic cation transmembrane transporter activity"/>
    <property type="evidence" value="ECO:0007669"/>
    <property type="project" value="InterPro"/>
</dbReference>
<evidence type="ECO:0000256" key="1">
    <source>
        <dbReference type="ARBA" id="ARBA00004127"/>
    </source>
</evidence>
<evidence type="ECO:0000259" key="12">
    <source>
        <dbReference type="PROSITE" id="PS51201"/>
    </source>
</evidence>
<dbReference type="Proteomes" id="UP000477083">
    <property type="component" value="Unassembled WGS sequence"/>
</dbReference>
<feature type="domain" description="RCK N-terminal" evidence="12">
    <location>
        <begin position="416"/>
        <end position="533"/>
    </location>
</feature>
<comment type="similarity">
    <text evidence="2">Belongs to the monovalent cation:proton antiporter 2 (CPA2) transporter (TC 2.A.37) family.</text>
</comment>
<dbReference type="PANTHER" id="PTHR46157:SF4">
    <property type="entry name" value="K(+) EFFLUX ANTIPORTER 3, CHLOROPLASTIC"/>
    <property type="match status" value="1"/>
</dbReference>
<evidence type="ECO:0000256" key="8">
    <source>
        <dbReference type="ARBA" id="ARBA00022989"/>
    </source>
</evidence>
<feature type="transmembrane region" description="Helical" evidence="11">
    <location>
        <begin position="156"/>
        <end position="177"/>
    </location>
</feature>
<dbReference type="RefSeq" id="WP_161346701.1">
    <property type="nucleotide sequence ID" value="NZ_BMGW01000007.1"/>
</dbReference>
<dbReference type="Pfam" id="PF00999">
    <property type="entry name" value="Na_H_Exchanger"/>
    <property type="match status" value="1"/>
</dbReference>
<accession>A0A6L8VHI4</accession>
<dbReference type="Pfam" id="PF02254">
    <property type="entry name" value="TrkA_N"/>
    <property type="match status" value="1"/>
</dbReference>
<dbReference type="InterPro" id="IPR006153">
    <property type="entry name" value="Cation/H_exchanger_TM"/>
</dbReference>
<evidence type="ECO:0000256" key="3">
    <source>
        <dbReference type="ARBA" id="ARBA00022448"/>
    </source>
</evidence>
<feature type="transmembrane region" description="Helical" evidence="11">
    <location>
        <begin position="198"/>
        <end position="219"/>
    </location>
</feature>
<dbReference type="SUPFAM" id="SSF51735">
    <property type="entry name" value="NAD(P)-binding Rossmann-fold domains"/>
    <property type="match status" value="1"/>
</dbReference>
<dbReference type="OrthoDB" id="9781411at2"/>
<dbReference type="NCBIfam" id="TIGR00932">
    <property type="entry name" value="2a37"/>
    <property type="match status" value="1"/>
</dbReference>
<keyword evidence="14" id="KW-1185">Reference proteome</keyword>
<dbReference type="PANTHER" id="PTHR46157">
    <property type="entry name" value="K(+) EFFLUX ANTIPORTER 3, CHLOROPLASTIC"/>
    <property type="match status" value="1"/>
</dbReference>
<feature type="transmembrane region" description="Helical" evidence="11">
    <location>
        <begin position="312"/>
        <end position="330"/>
    </location>
</feature>
<evidence type="ECO:0000256" key="10">
    <source>
        <dbReference type="ARBA" id="ARBA00023136"/>
    </source>
</evidence>
<keyword evidence="4" id="KW-0050">Antiport</keyword>
<reference evidence="13 14" key="1">
    <citation type="submission" date="2020-01" db="EMBL/GenBank/DDBJ databases">
        <title>Frigidibacter albus SP32T (=CGMCC 1.13995T).</title>
        <authorList>
            <person name="Liao X."/>
        </authorList>
    </citation>
    <scope>NUCLEOTIDE SEQUENCE [LARGE SCALE GENOMIC DNA]</scope>
    <source>
        <strain evidence="13 14">SP32</strain>
    </source>
</reference>
<evidence type="ECO:0000256" key="11">
    <source>
        <dbReference type="SAM" id="Phobius"/>
    </source>
</evidence>
<evidence type="ECO:0000256" key="6">
    <source>
        <dbReference type="ARBA" id="ARBA00022692"/>
    </source>
</evidence>
<evidence type="ECO:0000256" key="9">
    <source>
        <dbReference type="ARBA" id="ARBA00023065"/>
    </source>
</evidence>
<keyword evidence="8 11" id="KW-1133">Transmembrane helix</keyword>
<name>A0A6L8VHI4_9RHOB</name>
<keyword evidence="10 11" id="KW-0472">Membrane</keyword>
<comment type="subcellular location">
    <subcellularLocation>
        <location evidence="1">Endomembrane system</location>
        <topology evidence="1">Multi-pass membrane protein</topology>
    </subcellularLocation>
</comment>
<dbReference type="GO" id="GO:0012505">
    <property type="term" value="C:endomembrane system"/>
    <property type="evidence" value="ECO:0007669"/>
    <property type="project" value="UniProtKB-SubCell"/>
</dbReference>
<dbReference type="InterPro" id="IPR004771">
    <property type="entry name" value="K/H_exchanger"/>
</dbReference>
<proteinExistence type="inferred from homology"/>
<dbReference type="Gene3D" id="3.40.50.720">
    <property type="entry name" value="NAD(P)-binding Rossmann-like Domain"/>
    <property type="match status" value="1"/>
</dbReference>
<comment type="caution">
    <text evidence="13">The sequence shown here is derived from an EMBL/GenBank/DDBJ whole genome shotgun (WGS) entry which is preliminary data.</text>
</comment>